<dbReference type="EMBL" id="LLXJ01007671">
    <property type="protein sequence ID" value="PKB93604.1"/>
    <property type="molecule type" value="Genomic_DNA"/>
</dbReference>
<evidence type="ECO:0000313" key="2">
    <source>
        <dbReference type="Proteomes" id="UP000232722"/>
    </source>
</evidence>
<proteinExistence type="predicted"/>
<evidence type="ECO:0000313" key="1">
    <source>
        <dbReference type="EMBL" id="PKB93604.1"/>
    </source>
</evidence>
<sequence>MVLLALWACVIFKCYDIGVYVFVVVPQADSYGRAGRGARGSDTYFYVVGILDY</sequence>
<gene>
    <name evidence="1" type="ORF">RhiirA5_440844</name>
</gene>
<reference evidence="1 2" key="1">
    <citation type="submission" date="2016-04" db="EMBL/GenBank/DDBJ databases">
        <title>Genome analyses suggest a sexual origin of heterokaryosis in a supposedly ancient asexual fungus.</title>
        <authorList>
            <person name="Ropars J."/>
            <person name="Sedzielewska K."/>
            <person name="Noel J."/>
            <person name="Charron P."/>
            <person name="Farinelli L."/>
            <person name="Marton T."/>
            <person name="Kruger M."/>
            <person name="Pelin A."/>
            <person name="Brachmann A."/>
            <person name="Corradi N."/>
        </authorList>
    </citation>
    <scope>NUCLEOTIDE SEQUENCE [LARGE SCALE GENOMIC DNA]</scope>
    <source>
        <strain evidence="1 2">A5</strain>
    </source>
</reference>
<name>A0A2N0NGC2_9GLOM</name>
<organism evidence="1 2">
    <name type="scientific">Rhizophagus irregularis</name>
    <dbReference type="NCBI Taxonomy" id="588596"/>
    <lineage>
        <taxon>Eukaryota</taxon>
        <taxon>Fungi</taxon>
        <taxon>Fungi incertae sedis</taxon>
        <taxon>Mucoromycota</taxon>
        <taxon>Glomeromycotina</taxon>
        <taxon>Glomeromycetes</taxon>
        <taxon>Glomerales</taxon>
        <taxon>Glomeraceae</taxon>
        <taxon>Rhizophagus</taxon>
    </lineage>
</organism>
<dbReference type="Proteomes" id="UP000232722">
    <property type="component" value="Unassembled WGS sequence"/>
</dbReference>
<comment type="caution">
    <text evidence="1">The sequence shown here is derived from an EMBL/GenBank/DDBJ whole genome shotgun (WGS) entry which is preliminary data.</text>
</comment>
<accession>A0A2N0NGC2</accession>
<dbReference type="AlphaFoldDB" id="A0A2N0NGC2"/>
<protein>
    <submittedName>
        <fullName evidence="1">Uncharacterized protein</fullName>
    </submittedName>
</protein>
<reference evidence="1 2" key="2">
    <citation type="submission" date="2017-09" db="EMBL/GenBank/DDBJ databases">
        <title>Extensive intraspecific genome diversity in a model arbuscular mycorrhizal fungus.</title>
        <authorList>
            <person name="Chen E.C."/>
            <person name="Morin E."/>
            <person name="Beaudet D."/>
            <person name="Noel J."/>
            <person name="Ndikumana S."/>
            <person name="Charron P."/>
            <person name="St-Onge C."/>
            <person name="Giorgi J."/>
            <person name="Grigoriev I.V."/>
            <person name="Roux C."/>
            <person name="Martin F.M."/>
            <person name="Corradi N."/>
        </authorList>
    </citation>
    <scope>NUCLEOTIDE SEQUENCE [LARGE SCALE GENOMIC DNA]</scope>
    <source>
        <strain evidence="1 2">A5</strain>
    </source>
</reference>